<sequence>MLFRIQIILMLLSFVGCQSRDVVYLTSKDKSSTITILIKGNMRYIINGKKAKVPKVNFVKLNIENINPLGDALQVCWDEDGYFWKLINNNAVILENRLDTGKFFFDTELPKDQRGIPTQKDYVKNNCIVYDFHRKELLFDAGGNSGAE</sequence>
<comment type="caution">
    <text evidence="1">The sequence shown here is derived from an EMBL/GenBank/DDBJ whole genome shotgun (WGS) entry which is preliminary data.</text>
</comment>
<proteinExistence type="predicted"/>
<protein>
    <recommendedName>
        <fullName evidence="3">Lipoprotein</fullName>
    </recommendedName>
</protein>
<reference evidence="1" key="1">
    <citation type="submission" date="2021-01" db="EMBL/GenBank/DDBJ databases">
        <title>Marivirga sp. nov., isolated from intertidal surface sediments.</title>
        <authorList>
            <person name="Zhang M."/>
        </authorList>
    </citation>
    <scope>NUCLEOTIDE SEQUENCE</scope>
    <source>
        <strain evidence="1">SM1354</strain>
    </source>
</reference>
<dbReference type="PROSITE" id="PS51257">
    <property type="entry name" value="PROKAR_LIPOPROTEIN"/>
    <property type="match status" value="1"/>
</dbReference>
<accession>A0A937DJ50</accession>
<evidence type="ECO:0000313" key="2">
    <source>
        <dbReference type="Proteomes" id="UP000642920"/>
    </source>
</evidence>
<dbReference type="EMBL" id="JAERQG010000002">
    <property type="protein sequence ID" value="MBL0765635.1"/>
    <property type="molecule type" value="Genomic_DNA"/>
</dbReference>
<dbReference type="AlphaFoldDB" id="A0A937DJ50"/>
<dbReference type="RefSeq" id="WP_201920655.1">
    <property type="nucleotide sequence ID" value="NZ_JAERQG010000002.1"/>
</dbReference>
<evidence type="ECO:0000313" key="1">
    <source>
        <dbReference type="EMBL" id="MBL0765635.1"/>
    </source>
</evidence>
<gene>
    <name evidence="1" type="ORF">JKP34_10250</name>
</gene>
<organism evidence="1 2">
    <name type="scientific">Marivirga atlantica</name>
    <dbReference type="NCBI Taxonomy" id="1548457"/>
    <lineage>
        <taxon>Bacteria</taxon>
        <taxon>Pseudomonadati</taxon>
        <taxon>Bacteroidota</taxon>
        <taxon>Cytophagia</taxon>
        <taxon>Cytophagales</taxon>
        <taxon>Marivirgaceae</taxon>
        <taxon>Marivirga</taxon>
    </lineage>
</organism>
<keyword evidence="2" id="KW-1185">Reference proteome</keyword>
<evidence type="ECO:0008006" key="3">
    <source>
        <dbReference type="Google" id="ProtNLM"/>
    </source>
</evidence>
<dbReference type="Proteomes" id="UP000642920">
    <property type="component" value="Unassembled WGS sequence"/>
</dbReference>
<name>A0A937DJ50_9BACT</name>